<sequence length="606" mass="70945">MTREIERFMLEAKEYFKDRICINLYSIAIKILLCVMLWVCVGNAADSTQRSLHKEQYAFFPDESTEAMLLQKTKDLIPRFLHSQPESYIFAKDFSQEQKQWYKEVLHLLDEGRFEVEKNDVKKGLNALILACERGLEVACLEKIKTQYKFIEYARIYAKTAREDSAPRVFEDKEYIKHLNKLQARCMARKAHIDSGFSCVALNKFFREKDFERFNDTYKDLVKEVEKLQPSGLPQFSVRTYLNTRACELGEPTGCVRLYYSFMDLKKSEHKVIADNNDVLAAIFEQRKDTMTAQLFQSACLQGFGLYCAMFADEFYGARTWFKFAIMGISNYYDNSQQKASQKKVCEFLQNGCLLQSANACYYTTAYQCSQADVGKSKKPKSKKGLPYFPQNRDELVELINDKRVDLAKIDTSAITDMSFLFANHLRNQYYPVYDDPEGRGSWGKDWLPGELCEGYQDHREVFLMDWLYYEGKINEIRRNNFKQWDIIMFQCYKENGGKRKNLAGIESWDTSNVKDMRFMFYRREDFNLDITKWDTSKVENMAGMFSGATNFSQNINLWDTSSLKYNAGMAYKAKELEKIIEQNAEKWDKSGVIDHQQVIIDEPNY</sequence>
<reference evidence="2 3" key="1">
    <citation type="submission" date="2018-06" db="EMBL/GenBank/DDBJ databases">
        <authorList>
            <consortium name="Pathogen Informatics"/>
            <person name="Doyle S."/>
        </authorList>
    </citation>
    <scope>NUCLEOTIDE SEQUENCE [LARGE SCALE GENOMIC DNA]</scope>
    <source>
        <strain evidence="2 3">NCTC12219</strain>
    </source>
</reference>
<keyword evidence="1" id="KW-0812">Transmembrane</keyword>
<accession>A0A377JUV8</accession>
<proteinExistence type="predicted"/>
<dbReference type="InterPro" id="IPR011889">
    <property type="entry name" value="Liste_lipo_26"/>
</dbReference>
<name>A0A377JUV8_9HELI</name>
<organism evidence="2 3">
    <name type="scientific">Helicobacter cinaedi</name>
    <dbReference type="NCBI Taxonomy" id="213"/>
    <lineage>
        <taxon>Bacteria</taxon>
        <taxon>Pseudomonadati</taxon>
        <taxon>Campylobacterota</taxon>
        <taxon>Epsilonproteobacteria</taxon>
        <taxon>Campylobacterales</taxon>
        <taxon>Helicobacteraceae</taxon>
        <taxon>Helicobacter</taxon>
    </lineage>
</organism>
<dbReference type="AlphaFoldDB" id="A0A377JUV8"/>
<dbReference type="Proteomes" id="UP000255103">
    <property type="component" value="Unassembled WGS sequence"/>
</dbReference>
<feature type="transmembrane region" description="Helical" evidence="1">
    <location>
        <begin position="20"/>
        <end position="39"/>
    </location>
</feature>
<gene>
    <name evidence="2" type="ORF">NCTC12219_01627</name>
</gene>
<dbReference type="InterPro" id="IPR005046">
    <property type="entry name" value="DUF285"/>
</dbReference>
<evidence type="ECO:0000313" key="3">
    <source>
        <dbReference type="Proteomes" id="UP000255103"/>
    </source>
</evidence>
<evidence type="ECO:0000313" key="2">
    <source>
        <dbReference type="EMBL" id="STP11728.1"/>
    </source>
</evidence>
<keyword evidence="1" id="KW-0472">Membrane</keyword>
<keyword evidence="2" id="KW-0449">Lipoprotein</keyword>
<evidence type="ECO:0000256" key="1">
    <source>
        <dbReference type="SAM" id="Phobius"/>
    </source>
</evidence>
<dbReference type="NCBIfam" id="TIGR02167">
    <property type="entry name" value="Liste_lipo_26"/>
    <property type="match status" value="1"/>
</dbReference>
<keyword evidence="1" id="KW-1133">Transmembrane helix</keyword>
<dbReference type="Pfam" id="PF03382">
    <property type="entry name" value="DUF285"/>
    <property type="match status" value="1"/>
</dbReference>
<protein>
    <submittedName>
        <fullName evidence="2">Membrane-associated lipoprotein</fullName>
    </submittedName>
</protein>
<dbReference type="EMBL" id="UGHX01000001">
    <property type="protein sequence ID" value="STP11728.1"/>
    <property type="molecule type" value="Genomic_DNA"/>
</dbReference>